<dbReference type="Gene3D" id="1.10.260.40">
    <property type="entry name" value="lambda repressor-like DNA-binding domains"/>
    <property type="match status" value="1"/>
</dbReference>
<reference evidence="4" key="1">
    <citation type="submission" date="2018-05" db="EMBL/GenBank/DDBJ databases">
        <title>Azospirillum thermophila sp. nov., a novel isolated from hot spring.</title>
        <authorList>
            <person name="Zhao Z."/>
        </authorList>
    </citation>
    <scope>NUCLEOTIDE SEQUENCE [LARGE SCALE GENOMIC DNA]</scope>
    <source>
        <strain evidence="4">CFH 70021</strain>
    </source>
</reference>
<accession>A0A2S2CUJ5</accession>
<dbReference type="InterPro" id="IPR001387">
    <property type="entry name" value="Cro/C1-type_HTH"/>
</dbReference>
<dbReference type="PANTHER" id="PTHR46558">
    <property type="entry name" value="TRACRIPTIONAL REGULATORY PROTEIN-RELATED-RELATED"/>
    <property type="match status" value="1"/>
</dbReference>
<evidence type="ECO:0000256" key="1">
    <source>
        <dbReference type="ARBA" id="ARBA00023125"/>
    </source>
</evidence>
<dbReference type="GO" id="GO:0003677">
    <property type="term" value="F:DNA binding"/>
    <property type="evidence" value="ECO:0007669"/>
    <property type="project" value="UniProtKB-KW"/>
</dbReference>
<dbReference type="EMBL" id="CP029353">
    <property type="protein sequence ID" value="AWK88040.1"/>
    <property type="molecule type" value="Genomic_DNA"/>
</dbReference>
<name>A0A2S2CUJ5_9PROT</name>
<proteinExistence type="predicted"/>
<dbReference type="Proteomes" id="UP000245629">
    <property type="component" value="Chromosome 2"/>
</dbReference>
<dbReference type="CDD" id="cd00093">
    <property type="entry name" value="HTH_XRE"/>
    <property type="match status" value="1"/>
</dbReference>
<evidence type="ECO:0000313" key="3">
    <source>
        <dbReference type="EMBL" id="AWK88040.1"/>
    </source>
</evidence>
<dbReference type="Pfam" id="PF01381">
    <property type="entry name" value="HTH_3"/>
    <property type="match status" value="1"/>
</dbReference>
<dbReference type="SUPFAM" id="SSF47413">
    <property type="entry name" value="lambda repressor-like DNA-binding domains"/>
    <property type="match status" value="1"/>
</dbReference>
<dbReference type="OrthoDB" id="407979at2"/>
<evidence type="ECO:0000313" key="4">
    <source>
        <dbReference type="Proteomes" id="UP000245629"/>
    </source>
</evidence>
<sequence>MLNEALRLLRVFHDLSQKDLAAKLGVTKSYVSEIEAGKKKPTLQLLERYAQVYGMPLSSIMFFAENLGKEGTAERARQFVSDKVLRLMAFIAERSGKQDDDEDQKLSA</sequence>
<gene>
    <name evidence="3" type="ORF">DEW08_15125</name>
</gene>
<keyword evidence="4" id="KW-1185">Reference proteome</keyword>
<dbReference type="SMART" id="SM00530">
    <property type="entry name" value="HTH_XRE"/>
    <property type="match status" value="1"/>
</dbReference>
<dbReference type="InterPro" id="IPR010982">
    <property type="entry name" value="Lambda_DNA-bd_dom_sf"/>
</dbReference>
<dbReference type="AlphaFoldDB" id="A0A2S2CUJ5"/>
<evidence type="ECO:0000259" key="2">
    <source>
        <dbReference type="PROSITE" id="PS50943"/>
    </source>
</evidence>
<protein>
    <submittedName>
        <fullName evidence="3">Transcriptional regulator</fullName>
    </submittedName>
</protein>
<dbReference type="RefSeq" id="WP_109329890.1">
    <property type="nucleotide sequence ID" value="NZ_CP029353.1"/>
</dbReference>
<dbReference type="PROSITE" id="PS50943">
    <property type="entry name" value="HTH_CROC1"/>
    <property type="match status" value="1"/>
</dbReference>
<feature type="domain" description="HTH cro/C1-type" evidence="2">
    <location>
        <begin position="6"/>
        <end position="60"/>
    </location>
</feature>
<organism evidence="3 4">
    <name type="scientific">Azospirillum thermophilum</name>
    <dbReference type="NCBI Taxonomy" id="2202148"/>
    <lineage>
        <taxon>Bacteria</taxon>
        <taxon>Pseudomonadati</taxon>
        <taxon>Pseudomonadota</taxon>
        <taxon>Alphaproteobacteria</taxon>
        <taxon>Rhodospirillales</taxon>
        <taxon>Azospirillaceae</taxon>
        <taxon>Azospirillum</taxon>
    </lineage>
</organism>
<dbReference type="PANTHER" id="PTHR46558:SF4">
    <property type="entry name" value="DNA-BIDING PHAGE PROTEIN"/>
    <property type="match status" value="1"/>
</dbReference>
<dbReference type="KEGG" id="azz:DEW08_15125"/>
<keyword evidence="1" id="KW-0238">DNA-binding</keyword>